<dbReference type="Gene3D" id="3.40.140.10">
    <property type="entry name" value="Cytidine Deaminase, domain 2"/>
    <property type="match status" value="1"/>
</dbReference>
<dbReference type="AlphaFoldDB" id="A0A381TYV8"/>
<reference evidence="2" key="1">
    <citation type="submission" date="2018-05" db="EMBL/GenBank/DDBJ databases">
        <authorList>
            <person name="Lanie J.A."/>
            <person name="Ng W.-L."/>
            <person name="Kazmierczak K.M."/>
            <person name="Andrzejewski T.M."/>
            <person name="Davidsen T.M."/>
            <person name="Wayne K.J."/>
            <person name="Tettelin H."/>
            <person name="Glass J.I."/>
            <person name="Rusch D."/>
            <person name="Podicherti R."/>
            <person name="Tsui H.-C.T."/>
            <person name="Winkler M.E."/>
        </authorList>
    </citation>
    <scope>NUCLEOTIDE SEQUENCE</scope>
</reference>
<dbReference type="InterPro" id="IPR016193">
    <property type="entry name" value="Cytidine_deaminase-like"/>
</dbReference>
<dbReference type="GO" id="GO:0003824">
    <property type="term" value="F:catalytic activity"/>
    <property type="evidence" value="ECO:0007669"/>
    <property type="project" value="InterPro"/>
</dbReference>
<gene>
    <name evidence="2" type="ORF">METZ01_LOCUS73883</name>
</gene>
<dbReference type="EMBL" id="UINC01005390">
    <property type="protein sequence ID" value="SVA21029.1"/>
    <property type="molecule type" value="Genomic_DNA"/>
</dbReference>
<evidence type="ECO:0000259" key="1">
    <source>
        <dbReference type="Pfam" id="PF00383"/>
    </source>
</evidence>
<dbReference type="InterPro" id="IPR002125">
    <property type="entry name" value="CMP_dCMP_dom"/>
</dbReference>
<dbReference type="Pfam" id="PF00383">
    <property type="entry name" value="dCMP_cyt_deam_1"/>
    <property type="match status" value="1"/>
</dbReference>
<sequence length="196" mass="22657">MTEILLNKFLDVFNNDILPLTSKGVDSGNKIFGAAIIKKDDYSLVVAGSNNETENPLWHGETHTLKKFYEINKETRPDEKNCIFLSSHEPCSLCLSAITFSGFDNFYYLFPYESTSEEFSIPHDLNILKEVFNINDGNYIKNNSYWKSYSINSLINKLEDSKKKKFKDSFNKIKKNYIDLSNKYQTSKENNSIPLK</sequence>
<evidence type="ECO:0000313" key="2">
    <source>
        <dbReference type="EMBL" id="SVA21029.1"/>
    </source>
</evidence>
<feature type="domain" description="CMP/dCMP-type deaminase" evidence="1">
    <location>
        <begin position="25"/>
        <end position="108"/>
    </location>
</feature>
<protein>
    <recommendedName>
        <fullName evidence="1">CMP/dCMP-type deaminase domain-containing protein</fullName>
    </recommendedName>
</protein>
<organism evidence="2">
    <name type="scientific">marine metagenome</name>
    <dbReference type="NCBI Taxonomy" id="408172"/>
    <lineage>
        <taxon>unclassified sequences</taxon>
        <taxon>metagenomes</taxon>
        <taxon>ecological metagenomes</taxon>
    </lineage>
</organism>
<proteinExistence type="predicted"/>
<dbReference type="CDD" id="cd01285">
    <property type="entry name" value="nucleoside_deaminase"/>
    <property type="match status" value="1"/>
</dbReference>
<accession>A0A381TYV8</accession>
<dbReference type="SUPFAM" id="SSF53927">
    <property type="entry name" value="Cytidine deaminase-like"/>
    <property type="match status" value="1"/>
</dbReference>
<name>A0A381TYV8_9ZZZZ</name>